<comment type="caution">
    <text evidence="1">The sequence shown here is derived from an EMBL/GenBank/DDBJ whole genome shotgun (WGS) entry which is preliminary data.</text>
</comment>
<dbReference type="RefSeq" id="WP_124976807.1">
    <property type="nucleotide sequence ID" value="NZ_BDQK01000017.1"/>
</dbReference>
<sequence length="62" mass="6987">MRLSNDYSVNAVLDTDIKKFLELREAKNPDAEGYILPIPKNLAQLEAIASSQLYCEKRGFGQ</sequence>
<dbReference type="OrthoDB" id="9810236at2"/>
<evidence type="ECO:0000313" key="1">
    <source>
        <dbReference type="EMBL" id="GBF82867.1"/>
    </source>
</evidence>
<protein>
    <submittedName>
        <fullName evidence="1">CRISPR-associated helicase Cas3</fullName>
    </submittedName>
</protein>
<dbReference type="AlphaFoldDB" id="A0A401INQ9"/>
<organism evidence="1 2">
    <name type="scientific">Aphanothece sacrum FPU1</name>
    <dbReference type="NCBI Taxonomy" id="1920663"/>
    <lineage>
        <taxon>Bacteria</taxon>
        <taxon>Bacillati</taxon>
        <taxon>Cyanobacteriota</taxon>
        <taxon>Cyanophyceae</taxon>
        <taxon>Oscillatoriophycideae</taxon>
        <taxon>Chroococcales</taxon>
        <taxon>Aphanothecaceae</taxon>
        <taxon>Aphanothece</taxon>
    </lineage>
</organism>
<dbReference type="Proteomes" id="UP000287247">
    <property type="component" value="Unassembled WGS sequence"/>
</dbReference>
<evidence type="ECO:0000313" key="2">
    <source>
        <dbReference type="Proteomes" id="UP000287247"/>
    </source>
</evidence>
<dbReference type="EMBL" id="BDQK01000017">
    <property type="protein sequence ID" value="GBF82867.1"/>
    <property type="molecule type" value="Genomic_DNA"/>
</dbReference>
<reference evidence="2" key="1">
    <citation type="submission" date="2017-05" db="EMBL/GenBank/DDBJ databases">
        <title>Physiological properties and genetic analysis related to exopolysaccharide production of fresh-water unicellular cyanobacterium Aphanothece sacrum, Suizenji Nori, that has been cultured as a food source in Japan.</title>
        <authorList>
            <person name="Kanesaki Y."/>
            <person name="Yoshikawa S."/>
            <person name="Ohki K."/>
        </authorList>
    </citation>
    <scope>NUCLEOTIDE SEQUENCE [LARGE SCALE GENOMIC DNA]</scope>
    <source>
        <strain evidence="2">FPU1</strain>
    </source>
</reference>
<name>A0A401INQ9_APHSA</name>
<proteinExistence type="predicted"/>
<gene>
    <name evidence="1" type="ORF">AsFPU1_4301</name>
</gene>
<keyword evidence="2" id="KW-1185">Reference proteome</keyword>
<accession>A0A401INQ9</accession>